<dbReference type="PROSITE" id="PS50941">
    <property type="entry name" value="CHIT_BIND_I_2"/>
    <property type="match status" value="1"/>
</dbReference>
<dbReference type="InterPro" id="IPR018392">
    <property type="entry name" value="LysM"/>
</dbReference>
<dbReference type="PANTHER" id="PTHR34997:SF2">
    <property type="entry name" value="LYSM DOMAIN-CONTAINING PROTEIN-RELATED"/>
    <property type="match status" value="1"/>
</dbReference>
<dbReference type="SUPFAM" id="SSF54106">
    <property type="entry name" value="LysM domain"/>
    <property type="match status" value="1"/>
</dbReference>
<keyword evidence="3" id="KW-0843">Virulence</keyword>
<evidence type="ECO:0000256" key="1">
    <source>
        <dbReference type="ARBA" id="ARBA00022669"/>
    </source>
</evidence>
<keyword evidence="2 7" id="KW-0732">Signal</keyword>
<gene>
    <name evidence="10" type="ORF">MFIFM68171_08277</name>
</gene>
<evidence type="ECO:0000256" key="2">
    <source>
        <dbReference type="ARBA" id="ARBA00022729"/>
    </source>
</evidence>
<dbReference type="Pfam" id="PF00187">
    <property type="entry name" value="Chitin_bind_1"/>
    <property type="match status" value="1"/>
</dbReference>
<dbReference type="Proteomes" id="UP001628179">
    <property type="component" value="Unassembled WGS sequence"/>
</dbReference>
<dbReference type="EMBL" id="BAAFSV010000004">
    <property type="protein sequence ID" value="GAB1318067.1"/>
    <property type="molecule type" value="Genomic_DNA"/>
</dbReference>
<dbReference type="InterPro" id="IPR018371">
    <property type="entry name" value="Chitin-binding_1_CS"/>
</dbReference>
<evidence type="ECO:0000256" key="4">
    <source>
        <dbReference type="ARBA" id="ARBA00044955"/>
    </source>
</evidence>
<dbReference type="Gene3D" id="3.30.60.10">
    <property type="entry name" value="Endochitinase-like"/>
    <property type="match status" value="1"/>
</dbReference>
<feature type="domain" description="Chitin-binding type-1" evidence="8">
    <location>
        <begin position="83"/>
        <end position="137"/>
    </location>
</feature>
<feature type="disulfide bond" evidence="5">
    <location>
        <begin position="111"/>
        <end position="125"/>
    </location>
</feature>
<keyword evidence="11" id="KW-1185">Reference proteome</keyword>
<feature type="disulfide bond" evidence="5">
    <location>
        <begin position="106"/>
        <end position="118"/>
    </location>
</feature>
<organism evidence="10 11">
    <name type="scientific">Madurella fahalii</name>
    <dbReference type="NCBI Taxonomy" id="1157608"/>
    <lineage>
        <taxon>Eukaryota</taxon>
        <taxon>Fungi</taxon>
        <taxon>Dikarya</taxon>
        <taxon>Ascomycota</taxon>
        <taxon>Pezizomycotina</taxon>
        <taxon>Sordariomycetes</taxon>
        <taxon>Sordariomycetidae</taxon>
        <taxon>Sordariales</taxon>
        <taxon>Sordariales incertae sedis</taxon>
        <taxon>Madurella</taxon>
    </lineage>
</organism>
<dbReference type="CDD" id="cd00118">
    <property type="entry name" value="LysM"/>
    <property type="match status" value="1"/>
</dbReference>
<dbReference type="InterPro" id="IPR052210">
    <property type="entry name" value="LysM1-like"/>
</dbReference>
<dbReference type="SMART" id="SM00270">
    <property type="entry name" value="ChtBD1"/>
    <property type="match status" value="2"/>
</dbReference>
<name>A0ABQ0GJX4_9PEZI</name>
<protein>
    <submittedName>
        <fullName evidence="10">Uncharacterized protein</fullName>
    </submittedName>
</protein>
<accession>A0ABQ0GJX4</accession>
<reference evidence="10 11" key="1">
    <citation type="submission" date="2024-09" db="EMBL/GenBank/DDBJ databases">
        <title>Itraconazole resistance in Madurella fahalii resulting from another homologue of gene encoding cytochrome P450 14-alpha sterol demethylase (CYP51).</title>
        <authorList>
            <person name="Yoshioka I."/>
            <person name="Fahal A.H."/>
            <person name="Kaneko S."/>
            <person name="Yaguchi T."/>
        </authorList>
    </citation>
    <scope>NUCLEOTIDE SEQUENCE [LARGE SCALE GENOMIC DNA]</scope>
    <source>
        <strain evidence="10 11">IFM 68171</strain>
    </source>
</reference>
<feature type="compositionally biased region" description="Low complexity" evidence="6">
    <location>
        <begin position="159"/>
        <end position="186"/>
    </location>
</feature>
<evidence type="ECO:0000313" key="10">
    <source>
        <dbReference type="EMBL" id="GAB1318067.1"/>
    </source>
</evidence>
<keyword evidence="1 5" id="KW-0147">Chitin-binding</keyword>
<evidence type="ECO:0000256" key="6">
    <source>
        <dbReference type="SAM" id="MobiDB-lite"/>
    </source>
</evidence>
<dbReference type="SUPFAM" id="SSF57016">
    <property type="entry name" value="Plant lectins/antimicrobial peptides"/>
    <property type="match status" value="1"/>
</dbReference>
<evidence type="ECO:0000313" key="11">
    <source>
        <dbReference type="Proteomes" id="UP001628179"/>
    </source>
</evidence>
<comment type="caution">
    <text evidence="5">Lacks conserved residue(s) required for the propagation of feature annotation.</text>
</comment>
<evidence type="ECO:0000256" key="5">
    <source>
        <dbReference type="PROSITE-ProRule" id="PRU00261"/>
    </source>
</evidence>
<dbReference type="GeneID" id="98179020"/>
<feature type="signal peptide" evidence="7">
    <location>
        <begin position="1"/>
        <end position="27"/>
    </location>
</feature>
<comment type="caution">
    <text evidence="10">The sequence shown here is derived from an EMBL/GenBank/DDBJ whole genome shotgun (WGS) entry which is preliminary data.</text>
</comment>
<sequence length="241" mass="24843">MLTTGPATAFTAAMLLLPHAFIRPVIAAASAAQFRSQAEEAGVVAGAEEPDYTCSRTKPCALGDDTGVGACGAGPDFCGEKCTSQCGWKSECDPGWGLQWSNASTCPLNVCCSNFGFCGTTAEFCNGNVVSKPKCSSRSSDAKTIGYYEGWNGPYSCEDPTSTSTVDSTSVPPSSTSPVSPSSTSSGGVAMPSPIRDGMVSGCKEFYLVQADDGCWAIANAHNIALSDFYAWNPAVNNGGI</sequence>
<feature type="region of interest" description="Disordered" evidence="6">
    <location>
        <begin position="159"/>
        <end position="191"/>
    </location>
</feature>
<dbReference type="InterPro" id="IPR036779">
    <property type="entry name" value="LysM_dom_sf"/>
</dbReference>
<evidence type="ECO:0000256" key="7">
    <source>
        <dbReference type="SAM" id="SignalP"/>
    </source>
</evidence>
<evidence type="ECO:0000256" key="3">
    <source>
        <dbReference type="ARBA" id="ARBA00023026"/>
    </source>
</evidence>
<dbReference type="PROSITE" id="PS51782">
    <property type="entry name" value="LYSM"/>
    <property type="match status" value="1"/>
</dbReference>
<evidence type="ECO:0000259" key="9">
    <source>
        <dbReference type="PROSITE" id="PS51782"/>
    </source>
</evidence>
<evidence type="ECO:0000259" key="8">
    <source>
        <dbReference type="PROSITE" id="PS50941"/>
    </source>
</evidence>
<keyword evidence="5" id="KW-1015">Disulfide bond</keyword>
<dbReference type="PROSITE" id="PS00026">
    <property type="entry name" value="CHIT_BIND_I_1"/>
    <property type="match status" value="1"/>
</dbReference>
<dbReference type="RefSeq" id="XP_070919798.1">
    <property type="nucleotide sequence ID" value="XM_071063697.1"/>
</dbReference>
<dbReference type="Gene3D" id="3.10.350.10">
    <property type="entry name" value="LysM domain"/>
    <property type="match status" value="1"/>
</dbReference>
<dbReference type="InterPro" id="IPR001002">
    <property type="entry name" value="Chitin-bd_1"/>
</dbReference>
<feature type="chain" id="PRO_5046775812" evidence="7">
    <location>
        <begin position="28"/>
        <end position="241"/>
    </location>
</feature>
<dbReference type="PANTHER" id="PTHR34997">
    <property type="entry name" value="AM15"/>
    <property type="match status" value="1"/>
</dbReference>
<dbReference type="CDD" id="cd00035">
    <property type="entry name" value="ChtBD1"/>
    <property type="match status" value="1"/>
</dbReference>
<dbReference type="InterPro" id="IPR036861">
    <property type="entry name" value="Endochitinase-like_sf"/>
</dbReference>
<feature type="domain" description="LysM" evidence="9">
    <location>
        <begin position="205"/>
        <end position="241"/>
    </location>
</feature>
<comment type="similarity">
    <text evidence="4">Belongs to the secreted LysM effector family.</text>
</comment>
<proteinExistence type="inferred from homology"/>